<dbReference type="Proteomes" id="UP001168575">
    <property type="component" value="Unassembled WGS sequence"/>
</dbReference>
<gene>
    <name evidence="1" type="ORF">Q3982_06695</name>
</gene>
<dbReference type="EMBL" id="JAUMVS010000146">
    <property type="protein sequence ID" value="MDO4842345.1"/>
    <property type="molecule type" value="Genomic_DNA"/>
</dbReference>
<protein>
    <submittedName>
        <fullName evidence="1">Uncharacterized protein</fullName>
    </submittedName>
</protein>
<dbReference type="AlphaFoldDB" id="A0AA43RKT4"/>
<evidence type="ECO:0000313" key="1">
    <source>
        <dbReference type="EMBL" id="MDO4842345.1"/>
    </source>
</evidence>
<proteinExistence type="predicted"/>
<evidence type="ECO:0000313" key="2">
    <source>
        <dbReference type="Proteomes" id="UP001168575"/>
    </source>
</evidence>
<keyword evidence="2" id="KW-1185">Reference proteome</keyword>
<reference evidence="1" key="1">
    <citation type="submission" date="2023-07" db="EMBL/GenBank/DDBJ databases">
        <title>Between Cages and Wild: Unraveling the Impact of Captivity on Animal Microbiomes and Antimicrobial Resistance.</title>
        <authorList>
            <person name="Schmartz G.P."/>
            <person name="Rehner J."/>
            <person name="Schuff M.J."/>
            <person name="Becker S.L."/>
            <person name="Kravczyk M."/>
            <person name="Gurevich A."/>
            <person name="Francke R."/>
            <person name="Mueller R."/>
            <person name="Keller V."/>
            <person name="Keller A."/>
        </authorList>
    </citation>
    <scope>NUCLEOTIDE SEQUENCE</scope>
    <source>
        <strain evidence="1">S12M_St_49</strain>
    </source>
</reference>
<accession>A0AA43RKT4</accession>
<sequence>MAAVVDYWDGHPDDLTRKFGCRNAVETIQLLYGKVSNELEKCRSFIIENWSDIVRSSVKIDEVGIFLSRLKEFFKDLRSFENQFCRNDLKAFTTFDDAWIARKYFVLMLDQNDEYGSIFGAFDSVGNVRPHQARPFSGMARAFRNYFQGVSDVEIEDLIVNHKPFLKPTLWLGQRQEAVIFAESFGLSAADMNHSFTFPGKHCEHRNLGLKKDCPKRPHSEYGIWAAIQLYNHCKTL</sequence>
<comment type="caution">
    <text evidence="1">The sequence shown here is derived from an EMBL/GenBank/DDBJ whole genome shotgun (WGS) entry which is preliminary data.</text>
</comment>
<organism evidence="1 2">
    <name type="scientific">Phoenicibacter congonensis</name>
    <dbReference type="NCBI Taxonomy" id="1944646"/>
    <lineage>
        <taxon>Bacteria</taxon>
        <taxon>Bacillati</taxon>
        <taxon>Actinomycetota</taxon>
        <taxon>Coriobacteriia</taxon>
        <taxon>Eggerthellales</taxon>
        <taxon>Eggerthellaceae</taxon>
        <taxon>Phoenicibacter</taxon>
    </lineage>
</organism>
<name>A0AA43RKT4_9ACTN</name>